<reference evidence="7" key="1">
    <citation type="submission" date="2025-08" db="UniProtKB">
        <authorList>
            <consortium name="RefSeq"/>
        </authorList>
    </citation>
    <scope>IDENTIFICATION</scope>
</reference>
<dbReference type="OMA" id="CSIINSG"/>
<feature type="domain" description="PPIase cyclophilin-type" evidence="5">
    <location>
        <begin position="37"/>
        <end position="194"/>
    </location>
</feature>
<sequence>MDNLLVTLIGCLLVLFRPTVAAPPDKEAPAVVTDKVYFDIQIDNKDVGRIVVGLFGDIVPLTVKNFLHYADKTKEKSYKGTQFHRVISDFLIQGGDVANKDGSGSISIYGRYFEDENFDLKHYGAGWLSMANAGPNTNGCQFFITTVKTPWLDGKHTVFAKVLEGMDVVKAIEAVETDELDRPLKKAIIWDCGIQEVDTPFEVTKEGVEAKDGVARPPVV</sequence>
<dbReference type="OrthoDB" id="193499at2759"/>
<accession>A0A8B7XSY6</accession>
<comment type="similarity">
    <text evidence="4">Belongs to the cyclophilin-type PPIase family.</text>
</comment>
<dbReference type="GO" id="GO:0003755">
    <property type="term" value="F:peptidyl-prolyl cis-trans isomerase activity"/>
    <property type="evidence" value="ECO:0007669"/>
    <property type="project" value="UniProtKB-UniRule"/>
</dbReference>
<dbReference type="SUPFAM" id="SSF50891">
    <property type="entry name" value="Cyclophilin-like"/>
    <property type="match status" value="1"/>
</dbReference>
<evidence type="ECO:0000313" key="7">
    <source>
        <dbReference type="RefSeq" id="XP_022083974.1"/>
    </source>
</evidence>
<dbReference type="InterPro" id="IPR029000">
    <property type="entry name" value="Cyclophilin-like_dom_sf"/>
</dbReference>
<comment type="catalytic activity">
    <reaction evidence="1 4">
        <text>[protein]-peptidylproline (omega=180) = [protein]-peptidylproline (omega=0)</text>
        <dbReference type="Rhea" id="RHEA:16237"/>
        <dbReference type="Rhea" id="RHEA-COMP:10747"/>
        <dbReference type="Rhea" id="RHEA-COMP:10748"/>
        <dbReference type="ChEBI" id="CHEBI:83833"/>
        <dbReference type="ChEBI" id="CHEBI:83834"/>
        <dbReference type="EC" id="5.2.1.8"/>
    </reaction>
</comment>
<dbReference type="RefSeq" id="XP_022083974.1">
    <property type="nucleotide sequence ID" value="XM_022228282.1"/>
</dbReference>
<keyword evidence="3 4" id="KW-0413">Isomerase</keyword>
<evidence type="ECO:0000256" key="4">
    <source>
        <dbReference type="RuleBase" id="RU363019"/>
    </source>
</evidence>
<gene>
    <name evidence="7" type="primary">LOC110975644</name>
</gene>
<dbReference type="PROSITE" id="PS00170">
    <property type="entry name" value="CSA_PPIASE_1"/>
    <property type="match status" value="1"/>
</dbReference>
<dbReference type="GO" id="GO:0005737">
    <property type="term" value="C:cytoplasm"/>
    <property type="evidence" value="ECO:0007669"/>
    <property type="project" value="TreeGrafter"/>
</dbReference>
<keyword evidence="6" id="KW-1185">Reference proteome</keyword>
<dbReference type="Gene3D" id="2.40.100.10">
    <property type="entry name" value="Cyclophilin-like"/>
    <property type="match status" value="1"/>
</dbReference>
<keyword evidence="4" id="KW-0732">Signal</keyword>
<dbReference type="InterPro" id="IPR020892">
    <property type="entry name" value="Cyclophilin-type_PPIase_CS"/>
</dbReference>
<name>A0A8B7XSY6_ACAPL</name>
<dbReference type="PRINTS" id="PR00153">
    <property type="entry name" value="CSAPPISMRASE"/>
</dbReference>
<dbReference type="PANTHER" id="PTHR11071">
    <property type="entry name" value="PEPTIDYL-PROLYL CIS-TRANS ISOMERASE"/>
    <property type="match status" value="1"/>
</dbReference>
<dbReference type="AlphaFoldDB" id="A0A8B7XSY6"/>
<dbReference type="Proteomes" id="UP000694845">
    <property type="component" value="Unplaced"/>
</dbReference>
<dbReference type="EC" id="5.2.1.8" evidence="4"/>
<feature type="signal peptide" evidence="4">
    <location>
        <begin position="1"/>
        <end position="21"/>
    </location>
</feature>
<dbReference type="GeneID" id="110975644"/>
<dbReference type="Pfam" id="PF00160">
    <property type="entry name" value="Pro_isomerase"/>
    <property type="match status" value="1"/>
</dbReference>
<keyword evidence="2 4" id="KW-0697">Rotamase</keyword>
<evidence type="ECO:0000313" key="6">
    <source>
        <dbReference type="Proteomes" id="UP000694845"/>
    </source>
</evidence>
<dbReference type="GO" id="GO:0006457">
    <property type="term" value="P:protein folding"/>
    <property type="evidence" value="ECO:0007669"/>
    <property type="project" value="InterPro"/>
</dbReference>
<dbReference type="PANTHER" id="PTHR11071:SF561">
    <property type="entry name" value="PEPTIDYL-PROLYL CIS-TRANS ISOMERASE D-RELATED"/>
    <property type="match status" value="1"/>
</dbReference>
<protein>
    <recommendedName>
        <fullName evidence="4">Peptidyl-prolyl cis-trans isomerase</fullName>
        <shortName evidence="4">PPIase</shortName>
        <ecNumber evidence="4">5.2.1.8</ecNumber>
    </recommendedName>
</protein>
<dbReference type="GO" id="GO:0016018">
    <property type="term" value="F:cyclosporin A binding"/>
    <property type="evidence" value="ECO:0007669"/>
    <property type="project" value="TreeGrafter"/>
</dbReference>
<proteinExistence type="inferred from homology"/>
<evidence type="ECO:0000256" key="2">
    <source>
        <dbReference type="ARBA" id="ARBA00023110"/>
    </source>
</evidence>
<dbReference type="KEGG" id="aplc:110975644"/>
<feature type="chain" id="PRO_5034869317" description="Peptidyl-prolyl cis-trans isomerase" evidence="4">
    <location>
        <begin position="22"/>
        <end position="220"/>
    </location>
</feature>
<organism evidence="6 7">
    <name type="scientific">Acanthaster planci</name>
    <name type="common">Crown-of-thorns starfish</name>
    <dbReference type="NCBI Taxonomy" id="133434"/>
    <lineage>
        <taxon>Eukaryota</taxon>
        <taxon>Metazoa</taxon>
        <taxon>Echinodermata</taxon>
        <taxon>Eleutherozoa</taxon>
        <taxon>Asterozoa</taxon>
        <taxon>Asteroidea</taxon>
        <taxon>Valvatacea</taxon>
        <taxon>Valvatida</taxon>
        <taxon>Acanthasteridae</taxon>
        <taxon>Acanthaster</taxon>
    </lineage>
</organism>
<dbReference type="FunFam" id="2.40.100.10:FF:000001">
    <property type="entry name" value="Peptidyl-prolyl cis-trans isomerase"/>
    <property type="match status" value="1"/>
</dbReference>
<evidence type="ECO:0000259" key="5">
    <source>
        <dbReference type="PROSITE" id="PS50072"/>
    </source>
</evidence>
<dbReference type="InterPro" id="IPR002130">
    <property type="entry name" value="Cyclophilin-type_PPIase_dom"/>
</dbReference>
<evidence type="ECO:0000256" key="3">
    <source>
        <dbReference type="ARBA" id="ARBA00023235"/>
    </source>
</evidence>
<dbReference type="PROSITE" id="PS50072">
    <property type="entry name" value="CSA_PPIASE_2"/>
    <property type="match status" value="1"/>
</dbReference>
<evidence type="ECO:0000256" key="1">
    <source>
        <dbReference type="ARBA" id="ARBA00000971"/>
    </source>
</evidence>
<comment type="function">
    <text evidence="4">PPIases accelerate the folding of proteins. It catalyzes the cis-trans isomerization of proline imidic peptide bonds in oligopeptides.</text>
</comment>